<proteinExistence type="predicted"/>
<name>A0ABW3JTE2_9FLAO</name>
<accession>A0ABW3JTE2</accession>
<evidence type="ECO:0000259" key="1">
    <source>
        <dbReference type="Pfam" id="PF17116"/>
    </source>
</evidence>
<dbReference type="EMBL" id="JBHTJR010000051">
    <property type="protein sequence ID" value="MFD0993772.1"/>
    <property type="molecule type" value="Genomic_DNA"/>
</dbReference>
<evidence type="ECO:0000313" key="3">
    <source>
        <dbReference type="Proteomes" id="UP001597062"/>
    </source>
</evidence>
<dbReference type="Gene3D" id="2.60.40.10">
    <property type="entry name" value="Immunoglobulins"/>
    <property type="match status" value="1"/>
</dbReference>
<sequence length="404" mass="47515">MNLKIKWLLTCFIICITTSAQNIKTVQLRPLGSKAYAPITRLGNVLELSFDDLDADNKRYQYKIQHMTPNWTPSDIQSNQYIQGFDQDYIINVTNSFNTLQDYTHYQVQFPNENTRITKSGNYLISILNDYDEVVFTRKCVFYEDLATVGVSVLRSRNINYVNEKQTVQFIVNHPNINIQNPNQEIKVSVLQNHNWNIAKNNIEPLFIKPYQLVYNHTMKTNFWGGNEFLNFDNKYIRNTSLNIAKTSREDVFHNYLYPNEPREYKPYTYNPDINGQFIVRTLDAQDTDTEADYATMHFTLETIEPYNEDVYVYGAFNNFALNEENKMEYDNDIAAYTCKIPIKQGFYNYTFVTKNNNTPNITQIEGSFYQTENEYTVIVYYKPFGEIYHRVIGVGFGYFNQNQ</sequence>
<organism evidence="2 3">
    <name type="scientific">Tenacibaculum geojense</name>
    <dbReference type="NCBI Taxonomy" id="915352"/>
    <lineage>
        <taxon>Bacteria</taxon>
        <taxon>Pseudomonadati</taxon>
        <taxon>Bacteroidota</taxon>
        <taxon>Flavobacteriia</taxon>
        <taxon>Flavobacteriales</taxon>
        <taxon>Flavobacteriaceae</taxon>
        <taxon>Tenacibaculum</taxon>
    </lineage>
</organism>
<dbReference type="InterPro" id="IPR031345">
    <property type="entry name" value="T9SS_Plug_N"/>
</dbReference>
<comment type="caution">
    <text evidence="2">The sequence shown here is derived from an EMBL/GenBank/DDBJ whole genome shotgun (WGS) entry which is preliminary data.</text>
</comment>
<protein>
    <submittedName>
        <fullName evidence="2">DUF5103 domain-containing protein</fullName>
    </submittedName>
</protein>
<evidence type="ECO:0000313" key="2">
    <source>
        <dbReference type="EMBL" id="MFD0993772.1"/>
    </source>
</evidence>
<dbReference type="Proteomes" id="UP001597062">
    <property type="component" value="Unassembled WGS sequence"/>
</dbReference>
<gene>
    <name evidence="2" type="ORF">ACFQ1U_11195</name>
</gene>
<dbReference type="InterPro" id="IPR013783">
    <property type="entry name" value="Ig-like_fold"/>
</dbReference>
<dbReference type="Pfam" id="PF17116">
    <property type="entry name" value="T9SS_plug_1st"/>
    <property type="match status" value="1"/>
</dbReference>
<dbReference type="RefSeq" id="WP_386108372.1">
    <property type="nucleotide sequence ID" value="NZ_JBHTJR010000051.1"/>
</dbReference>
<reference evidence="3" key="1">
    <citation type="journal article" date="2019" name="Int. J. Syst. Evol. Microbiol.">
        <title>The Global Catalogue of Microorganisms (GCM) 10K type strain sequencing project: providing services to taxonomists for standard genome sequencing and annotation.</title>
        <authorList>
            <consortium name="The Broad Institute Genomics Platform"/>
            <consortium name="The Broad Institute Genome Sequencing Center for Infectious Disease"/>
            <person name="Wu L."/>
            <person name="Ma J."/>
        </authorList>
    </citation>
    <scope>NUCLEOTIDE SEQUENCE [LARGE SCALE GENOMIC DNA]</scope>
    <source>
        <strain evidence="3">CCUG 60527</strain>
    </source>
</reference>
<feature type="domain" description="Type 9 secretion system plug protein N-terminal" evidence="1">
    <location>
        <begin position="23"/>
        <end position="144"/>
    </location>
</feature>
<keyword evidence="3" id="KW-1185">Reference proteome</keyword>